<dbReference type="CDD" id="cd07711">
    <property type="entry name" value="MBLAC1-like_MBL-fold"/>
    <property type="match status" value="1"/>
</dbReference>
<evidence type="ECO:0000256" key="6">
    <source>
        <dbReference type="ARBA" id="ARBA00044690"/>
    </source>
</evidence>
<reference evidence="11" key="2">
    <citation type="submission" date="2025-08" db="UniProtKB">
        <authorList>
            <consortium name="Ensembl"/>
        </authorList>
    </citation>
    <scope>IDENTIFICATION</scope>
</reference>
<dbReference type="SMART" id="SM00849">
    <property type="entry name" value="Lactamase_B"/>
    <property type="match status" value="1"/>
</dbReference>
<dbReference type="Ensembl" id="ENSSSCT00070030541.1">
    <property type="protein sequence ID" value="ENSSSCP00070025467.1"/>
    <property type="gene ID" value="ENSSSCG00070015571.1"/>
</dbReference>
<dbReference type="Pfam" id="PF00753">
    <property type="entry name" value="Lactamase_B"/>
    <property type="match status" value="1"/>
</dbReference>
<dbReference type="GO" id="GO:0005829">
    <property type="term" value="C:cytosol"/>
    <property type="evidence" value="ECO:0007669"/>
    <property type="project" value="UniProtKB-SubCell"/>
</dbReference>
<dbReference type="PANTHER" id="PTHR23200">
    <property type="entry name" value="METALLO-BETA-LACTAMASE DOMAIN-CONTAINING PROTEIN 1"/>
    <property type="match status" value="1"/>
</dbReference>
<reference evidence="11 12" key="1">
    <citation type="submission" date="2017-08" db="EMBL/GenBank/DDBJ databases">
        <title>USMARCv1.0.</title>
        <authorList>
            <person name="Hannum G.I."/>
            <person name="Koren S."/>
            <person name="Schroeder S.G."/>
            <person name="Chin S.C."/>
            <person name="Nonneman D.J."/>
            <person name="Becker S.A."/>
            <person name="Rosen B.D."/>
            <person name="Bickhart D.M."/>
            <person name="Putnam N.H."/>
            <person name="Green R.E."/>
            <person name="Tuggle C.K."/>
            <person name="Liu H."/>
            <person name="Rohrer G.A."/>
            <person name="Warr A."/>
            <person name="Hall R."/>
            <person name="Kim K."/>
            <person name="Hume D.A."/>
            <person name="Talbot R."/>
            <person name="Chow W."/>
            <person name="Howe K."/>
            <person name="Schwartz A.S."/>
            <person name="Watson M."/>
            <person name="Archibald A.L."/>
            <person name="Phillippy A.M."/>
            <person name="Smith T.P.L."/>
        </authorList>
    </citation>
    <scope>NUCLEOTIDE SEQUENCE [LARGE SCALE GENOMIC DNA]</scope>
</reference>
<keyword evidence="9" id="KW-0732">Signal</keyword>
<dbReference type="SUPFAM" id="SSF56281">
    <property type="entry name" value="Metallo-hydrolase/oxidoreductase"/>
    <property type="match status" value="1"/>
</dbReference>
<evidence type="ECO:0000313" key="12">
    <source>
        <dbReference type="Proteomes" id="UP000314985"/>
    </source>
</evidence>
<dbReference type="Gene3D" id="3.60.15.10">
    <property type="entry name" value="Ribonuclease Z/Hydroxyacylglutathione hydrolase-like"/>
    <property type="match status" value="1"/>
</dbReference>
<evidence type="ECO:0000256" key="1">
    <source>
        <dbReference type="ARBA" id="ARBA00004514"/>
    </source>
</evidence>
<evidence type="ECO:0000256" key="2">
    <source>
        <dbReference type="ARBA" id="ARBA00006759"/>
    </source>
</evidence>
<comment type="similarity">
    <text evidence="2">Belongs to the metallo-beta-lactamase superfamily. Glyoxalase II family.</text>
</comment>
<evidence type="ECO:0000256" key="8">
    <source>
        <dbReference type="SAM" id="MobiDB-lite"/>
    </source>
</evidence>
<organism evidence="11 12">
    <name type="scientific">Sus scrofa</name>
    <name type="common">Pig</name>
    <dbReference type="NCBI Taxonomy" id="9823"/>
    <lineage>
        <taxon>Eukaryota</taxon>
        <taxon>Metazoa</taxon>
        <taxon>Chordata</taxon>
        <taxon>Craniata</taxon>
        <taxon>Vertebrata</taxon>
        <taxon>Euteleostomi</taxon>
        <taxon>Mammalia</taxon>
        <taxon>Eutheria</taxon>
        <taxon>Laurasiatheria</taxon>
        <taxon>Artiodactyla</taxon>
        <taxon>Suina</taxon>
        <taxon>Suidae</taxon>
        <taxon>Sus</taxon>
    </lineage>
</organism>
<evidence type="ECO:0000259" key="10">
    <source>
        <dbReference type="SMART" id="SM00849"/>
    </source>
</evidence>
<dbReference type="PANTHER" id="PTHR23200:SF48">
    <property type="entry name" value="METALLO-BETA-LACTAMASE DOMAIN-CONTAINING PROTEIN 1"/>
    <property type="match status" value="1"/>
</dbReference>
<protein>
    <recommendedName>
        <fullName evidence="4">Metallo-beta-lactamase domain-containing protein 1</fullName>
    </recommendedName>
    <alternativeName>
        <fullName evidence="5">Endoribonuclease MBLAC1</fullName>
    </alternativeName>
</protein>
<feature type="compositionally biased region" description="Polar residues" evidence="8">
    <location>
        <begin position="308"/>
        <end position="319"/>
    </location>
</feature>
<comment type="catalytic activity">
    <reaction evidence="6">
        <text>a ribonucleotidyl-ribonucleotide-RNA + H2O = a 3'-end ribonucleotide-RNA + a 5'-end 5'-phospho-ribonucleoside-RNA + H(+)</text>
        <dbReference type="Rhea" id="RHEA:68096"/>
        <dbReference type="Rhea" id="RHEA-COMP:15179"/>
        <dbReference type="Rhea" id="RHEA-COMP:17355"/>
        <dbReference type="Rhea" id="RHEA-COMP:17428"/>
        <dbReference type="ChEBI" id="CHEBI:15377"/>
        <dbReference type="ChEBI" id="CHEBI:15378"/>
        <dbReference type="ChEBI" id="CHEBI:74896"/>
        <dbReference type="ChEBI" id="CHEBI:138282"/>
        <dbReference type="ChEBI" id="CHEBI:173118"/>
    </reaction>
    <physiologicalReaction direction="left-to-right" evidence="6">
        <dbReference type="Rhea" id="RHEA:68097"/>
    </physiologicalReaction>
</comment>
<feature type="chain" id="PRO_5021349442" description="Metallo-beta-lactamase domain-containing protein 1" evidence="9">
    <location>
        <begin position="18"/>
        <end position="332"/>
    </location>
</feature>
<feature type="domain" description="Metallo-beta-lactamase" evidence="10">
    <location>
        <begin position="132"/>
        <end position="296"/>
    </location>
</feature>
<dbReference type="InterPro" id="IPR039344">
    <property type="entry name" value="MBLAC1"/>
</dbReference>
<evidence type="ECO:0000256" key="4">
    <source>
        <dbReference type="ARBA" id="ARBA00014856"/>
    </source>
</evidence>
<sequence>MAMLLLFFFFFFFFLRATRPGVQLNVLDILYDLHILPASRRLLNEKRTLEGGGAISPPLSVHERSSAHRAAARRHPLLVPGDPYSVVVLLQGYAEPEGVGEALRADGSVTLVLPQAWGPASSHREPSPESHEVKTALEEAARGPILVDTAGPWAREALLGALAGQGLAPGDVTLVVGTHGHSDHIGNLGLFPRAALLVSHDFCLPGGLYLPHGLAEERPLRLGPGLEVWATPGHGGQRDVSVVVAGTTLGTVMVVGDVFERDGDEDSWQALSEDPVAQKRSRKRILGTADVIVPGHGAPFRVIREASPSETEGQRNSQPELVIGDKEPTVHR</sequence>
<dbReference type="InterPro" id="IPR001279">
    <property type="entry name" value="Metallo-B-lactamas"/>
</dbReference>
<comment type="subunit">
    <text evidence="3">Homodimer.</text>
</comment>
<comment type="function">
    <text evidence="7">Endoribonuclease that catalyzes the hydrolysis of histone-coding pre-mRNA 3'-end. Involved in histone pre-mRNA processing during the S-phase of the cell cycle, which is required for entering/progressing through S-phase. Cleaves histone pre-mRNA at a major and a minor cleavage site after the 5'-ACCCA-3' and the 5'-ACCCACA-3' sequence, respectively, and located downstream of the stem-loop. May require the presence of the HDE element located at the histone pre-RNA 3'-end to avoid non-specific cleavage.</text>
</comment>
<comment type="subcellular location">
    <subcellularLocation>
        <location evidence="1">Cytoplasm</location>
        <location evidence="1">Cytosol</location>
    </subcellularLocation>
</comment>
<evidence type="ECO:0000256" key="9">
    <source>
        <dbReference type="SAM" id="SignalP"/>
    </source>
</evidence>
<evidence type="ECO:0000256" key="5">
    <source>
        <dbReference type="ARBA" id="ARBA00032988"/>
    </source>
</evidence>
<evidence type="ECO:0000256" key="7">
    <source>
        <dbReference type="ARBA" id="ARBA00045869"/>
    </source>
</evidence>
<feature type="region of interest" description="Disordered" evidence="8">
    <location>
        <begin position="305"/>
        <end position="332"/>
    </location>
</feature>
<dbReference type="AlphaFoldDB" id="A0A4X1U6W4"/>
<feature type="compositionally biased region" description="Basic and acidic residues" evidence="8">
    <location>
        <begin position="323"/>
        <end position="332"/>
    </location>
</feature>
<feature type="signal peptide" evidence="9">
    <location>
        <begin position="1"/>
        <end position="17"/>
    </location>
</feature>
<evidence type="ECO:0000313" key="11">
    <source>
        <dbReference type="Ensembl" id="ENSSSCP00070025467.1"/>
    </source>
</evidence>
<accession>A0A4X1U6W4</accession>
<dbReference type="InterPro" id="IPR036866">
    <property type="entry name" value="RibonucZ/Hydroxyglut_hydro"/>
</dbReference>
<name>A0A4X1U6W4_PIG</name>
<dbReference type="Proteomes" id="UP000314985">
    <property type="component" value="Chromosome 3"/>
</dbReference>
<evidence type="ECO:0000256" key="3">
    <source>
        <dbReference type="ARBA" id="ARBA00011738"/>
    </source>
</evidence>
<proteinExistence type="inferred from homology"/>